<sequence length="625" mass="67742">MLASEGCVIKSREFGGEGRLQRFARTLPTRANWVQSPAGSLPGFRLWESCRTMPLVGGFPRGSPVSPALSFWCCSILTLITLIGSQDLANGTAPECKGGGKRENPEKTRRPAASSGTISTWEGPGATQSGIEPGSAIWEASSLTATPPKPLPATVSLLASHQDETGSIPGRVTPDFACGNRAGRCRWSAGFSRGSPFSPAFSFRRCSVVTSITLIGSQDLAVKVNLPHFSSRHSSKSHCDMQRRCASSLVYALNKTSPFRTHLHGFLHVHDNHVPRSREEAAVAERLACSPPTKVNRAQSPCRTMPLVDGFSRGYPVSPPFYSGAAPYCYKVLGTKEPESNCLAHLTLSSEPVAQDVGSRRTAQPAPGVLHFGRRHDGERRRLPHCNVRYSRRVLQSALLPGLNRKLTLLVTAQLPRALCHSTYSLCGHIAGSPRHTPRLLGAPQPAARPAGAPRNPQYTQRGCQVGGRSSGSRVDASRVPLSARTITTPTPQVQEAGPTGPPPPFSLTSSHRAALEVAAGARLQKAATQVDEPQRTLHDYRLPDTGLEELCPYRHNRTLARLGDSFDTGTVHSPAHRPCSLYFITMQCKDEELASGMYEQLGEFEWREEIWAVLNVVVLRADEV</sequence>
<evidence type="ECO:0000313" key="2">
    <source>
        <dbReference type="EMBL" id="KAJ8868591.1"/>
    </source>
</evidence>
<feature type="region of interest" description="Disordered" evidence="1">
    <location>
        <begin position="437"/>
        <end position="509"/>
    </location>
</feature>
<dbReference type="Proteomes" id="UP001159363">
    <property type="component" value="Chromosome 13"/>
</dbReference>
<keyword evidence="3" id="KW-1185">Reference proteome</keyword>
<feature type="compositionally biased region" description="Basic and acidic residues" evidence="1">
    <location>
        <begin position="98"/>
        <end position="109"/>
    </location>
</feature>
<dbReference type="EMBL" id="JARBHB010000014">
    <property type="protein sequence ID" value="KAJ8868591.1"/>
    <property type="molecule type" value="Genomic_DNA"/>
</dbReference>
<feature type="region of interest" description="Disordered" evidence="1">
    <location>
        <begin position="94"/>
        <end position="132"/>
    </location>
</feature>
<comment type="caution">
    <text evidence="2">The sequence shown here is derived from an EMBL/GenBank/DDBJ whole genome shotgun (WGS) entry which is preliminary data.</text>
</comment>
<reference evidence="2 3" key="1">
    <citation type="submission" date="2023-02" db="EMBL/GenBank/DDBJ databases">
        <title>LHISI_Scaffold_Assembly.</title>
        <authorList>
            <person name="Stuart O.P."/>
            <person name="Cleave R."/>
            <person name="Magrath M.J.L."/>
            <person name="Mikheyev A.S."/>
        </authorList>
    </citation>
    <scope>NUCLEOTIDE SEQUENCE [LARGE SCALE GENOMIC DNA]</scope>
    <source>
        <strain evidence="2">Daus_M_001</strain>
        <tissue evidence="2">Leg muscle</tissue>
    </source>
</reference>
<evidence type="ECO:0000313" key="3">
    <source>
        <dbReference type="Proteomes" id="UP001159363"/>
    </source>
</evidence>
<feature type="compositionally biased region" description="Low complexity" evidence="1">
    <location>
        <begin position="439"/>
        <end position="458"/>
    </location>
</feature>
<evidence type="ECO:0000256" key="1">
    <source>
        <dbReference type="SAM" id="MobiDB-lite"/>
    </source>
</evidence>
<protein>
    <submittedName>
        <fullName evidence="2">Uncharacterized protein</fullName>
    </submittedName>
</protein>
<feature type="compositionally biased region" description="Polar residues" evidence="1">
    <location>
        <begin position="114"/>
        <end position="130"/>
    </location>
</feature>
<accession>A0ABQ9GBZ1</accession>
<gene>
    <name evidence="2" type="ORF">PR048_030129</name>
</gene>
<organism evidence="2 3">
    <name type="scientific">Dryococelus australis</name>
    <dbReference type="NCBI Taxonomy" id="614101"/>
    <lineage>
        <taxon>Eukaryota</taxon>
        <taxon>Metazoa</taxon>
        <taxon>Ecdysozoa</taxon>
        <taxon>Arthropoda</taxon>
        <taxon>Hexapoda</taxon>
        <taxon>Insecta</taxon>
        <taxon>Pterygota</taxon>
        <taxon>Neoptera</taxon>
        <taxon>Polyneoptera</taxon>
        <taxon>Phasmatodea</taxon>
        <taxon>Verophasmatodea</taxon>
        <taxon>Anareolatae</taxon>
        <taxon>Phasmatidae</taxon>
        <taxon>Eurycanthinae</taxon>
        <taxon>Dryococelus</taxon>
    </lineage>
</organism>
<feature type="compositionally biased region" description="Polar residues" evidence="1">
    <location>
        <begin position="485"/>
        <end position="494"/>
    </location>
</feature>
<name>A0ABQ9GBZ1_9NEOP</name>
<proteinExistence type="predicted"/>